<sequence length="431" mass="48228">MWPPANPEAFPSKTEVKVIKKDIESLKSELAAAERVVTDLKRAILERQAYIAPIRTLPYDVISDIFLDLCHENWRAPLVLQGVCRTWRTILFNTPLAWSFIPHEKYQGGCSDLVCAYLDRSGNAALRAADTTSDPQGIGKLNNTSEIVRCIRGDQIFVHQVLSLPGKFSNLERIIITSFCISGQGNVISQWDMGMLPKLQCLHVYSQDQCLSAIATSVEFPPLNELVVICDDPTPVDAILKGCSQSIQYVDVRYNGSLVEGSESGSQTFPMLRFLRLENKAERQDGPLWNFNGTDAGLLSYTKKGHTGAFVDLGKVMHLGTDQKYDLSKLTDLLALHLDVKFSLVLDIARELHDQPNLCPDLSVLGYGQQSDSSEELERARTLLEQRVNQEGEHIIFDWCPGTAFLDLIKEKKAEVYCFPNIILHRDADDS</sequence>
<keyword evidence="3" id="KW-1185">Reference proteome</keyword>
<protein>
    <recommendedName>
        <fullName evidence="4">F-box domain-containing protein</fullName>
    </recommendedName>
</protein>
<dbReference type="Proteomes" id="UP000054097">
    <property type="component" value="Unassembled WGS sequence"/>
</dbReference>
<evidence type="ECO:0000313" key="2">
    <source>
        <dbReference type="EMBL" id="KIM21118.1"/>
    </source>
</evidence>
<evidence type="ECO:0008006" key="4">
    <source>
        <dbReference type="Google" id="ProtNLM"/>
    </source>
</evidence>
<dbReference type="InterPro" id="IPR036047">
    <property type="entry name" value="F-box-like_dom_sf"/>
</dbReference>
<dbReference type="SUPFAM" id="SSF81383">
    <property type="entry name" value="F-box domain"/>
    <property type="match status" value="1"/>
</dbReference>
<dbReference type="AlphaFoldDB" id="A0A0C2W3U8"/>
<feature type="coiled-coil region" evidence="1">
    <location>
        <begin position="16"/>
        <end position="43"/>
    </location>
</feature>
<name>A0A0C2W3U8_SERVB</name>
<keyword evidence="1" id="KW-0175">Coiled coil</keyword>
<proteinExistence type="predicted"/>
<reference evidence="2 3" key="1">
    <citation type="submission" date="2014-04" db="EMBL/GenBank/DDBJ databases">
        <authorList>
            <consortium name="DOE Joint Genome Institute"/>
            <person name="Kuo A."/>
            <person name="Zuccaro A."/>
            <person name="Kohler A."/>
            <person name="Nagy L.G."/>
            <person name="Floudas D."/>
            <person name="Copeland A."/>
            <person name="Barry K.W."/>
            <person name="Cichocki N."/>
            <person name="Veneault-Fourrey C."/>
            <person name="LaButti K."/>
            <person name="Lindquist E.A."/>
            <person name="Lipzen A."/>
            <person name="Lundell T."/>
            <person name="Morin E."/>
            <person name="Murat C."/>
            <person name="Sun H."/>
            <person name="Tunlid A."/>
            <person name="Henrissat B."/>
            <person name="Grigoriev I.V."/>
            <person name="Hibbett D.S."/>
            <person name="Martin F."/>
            <person name="Nordberg H.P."/>
            <person name="Cantor M.N."/>
            <person name="Hua S.X."/>
        </authorList>
    </citation>
    <scope>NUCLEOTIDE SEQUENCE [LARGE SCALE GENOMIC DNA]</scope>
    <source>
        <strain evidence="2 3">MAFF 305830</strain>
    </source>
</reference>
<dbReference type="HOGENOM" id="CLU_039336_0_0_1"/>
<dbReference type="EMBL" id="KN824393">
    <property type="protein sequence ID" value="KIM21118.1"/>
    <property type="molecule type" value="Genomic_DNA"/>
</dbReference>
<organism evidence="2 3">
    <name type="scientific">Serendipita vermifera MAFF 305830</name>
    <dbReference type="NCBI Taxonomy" id="933852"/>
    <lineage>
        <taxon>Eukaryota</taxon>
        <taxon>Fungi</taxon>
        <taxon>Dikarya</taxon>
        <taxon>Basidiomycota</taxon>
        <taxon>Agaricomycotina</taxon>
        <taxon>Agaricomycetes</taxon>
        <taxon>Sebacinales</taxon>
        <taxon>Serendipitaceae</taxon>
        <taxon>Serendipita</taxon>
    </lineage>
</organism>
<reference evidence="3" key="2">
    <citation type="submission" date="2015-01" db="EMBL/GenBank/DDBJ databases">
        <title>Evolutionary Origins and Diversification of the Mycorrhizal Mutualists.</title>
        <authorList>
            <consortium name="DOE Joint Genome Institute"/>
            <consortium name="Mycorrhizal Genomics Consortium"/>
            <person name="Kohler A."/>
            <person name="Kuo A."/>
            <person name="Nagy L.G."/>
            <person name="Floudas D."/>
            <person name="Copeland A."/>
            <person name="Barry K.W."/>
            <person name="Cichocki N."/>
            <person name="Veneault-Fourrey C."/>
            <person name="LaButti K."/>
            <person name="Lindquist E.A."/>
            <person name="Lipzen A."/>
            <person name="Lundell T."/>
            <person name="Morin E."/>
            <person name="Murat C."/>
            <person name="Riley R."/>
            <person name="Ohm R."/>
            <person name="Sun H."/>
            <person name="Tunlid A."/>
            <person name="Henrissat B."/>
            <person name="Grigoriev I.V."/>
            <person name="Hibbett D.S."/>
            <person name="Martin F."/>
        </authorList>
    </citation>
    <scope>NUCLEOTIDE SEQUENCE [LARGE SCALE GENOMIC DNA]</scope>
    <source>
        <strain evidence="3">MAFF 305830</strain>
    </source>
</reference>
<accession>A0A0C2W3U8</accession>
<evidence type="ECO:0000256" key="1">
    <source>
        <dbReference type="SAM" id="Coils"/>
    </source>
</evidence>
<evidence type="ECO:0000313" key="3">
    <source>
        <dbReference type="Proteomes" id="UP000054097"/>
    </source>
</evidence>
<gene>
    <name evidence="2" type="ORF">M408DRAFT_29834</name>
</gene>
<dbReference type="OrthoDB" id="3365698at2759"/>